<comment type="caution">
    <text evidence="3">The sequence shown here is derived from an EMBL/GenBank/DDBJ whole genome shotgun (WGS) entry which is preliminary data.</text>
</comment>
<gene>
    <name evidence="3" type="ORF">B0I36DRAFT_357449</name>
</gene>
<dbReference type="Proteomes" id="UP000756346">
    <property type="component" value="Unassembled WGS sequence"/>
</dbReference>
<keyword evidence="1" id="KW-0175">Coiled coil</keyword>
<accession>A0A9P8YHH9</accession>
<dbReference type="EMBL" id="JAGTJQ010000001">
    <property type="protein sequence ID" value="KAH7040102.1"/>
    <property type="molecule type" value="Genomic_DNA"/>
</dbReference>
<evidence type="ECO:0000313" key="4">
    <source>
        <dbReference type="Proteomes" id="UP000756346"/>
    </source>
</evidence>
<feature type="region of interest" description="Disordered" evidence="2">
    <location>
        <begin position="288"/>
        <end position="320"/>
    </location>
</feature>
<evidence type="ECO:0000313" key="3">
    <source>
        <dbReference type="EMBL" id="KAH7040102.1"/>
    </source>
</evidence>
<evidence type="ECO:0000256" key="1">
    <source>
        <dbReference type="SAM" id="Coils"/>
    </source>
</evidence>
<feature type="compositionally biased region" description="Acidic residues" evidence="2">
    <location>
        <begin position="22"/>
        <end position="31"/>
    </location>
</feature>
<dbReference type="RefSeq" id="XP_046018157.1">
    <property type="nucleotide sequence ID" value="XM_046157799.1"/>
</dbReference>
<evidence type="ECO:0000256" key="2">
    <source>
        <dbReference type="SAM" id="MobiDB-lite"/>
    </source>
</evidence>
<keyword evidence="4" id="KW-1185">Reference proteome</keyword>
<feature type="compositionally biased region" description="Basic residues" evidence="2">
    <location>
        <begin position="164"/>
        <end position="176"/>
    </location>
</feature>
<name>A0A9P8YHH9_9PEZI</name>
<sequence length="320" mass="35752">MEPPPTPGGSAAQDIFSVFEQGFDEEEEEDDLPRHEWPTRSPVLPDLLPSPDFPDTSPSKVWGRSTWPSNDWSSPKPAGASSPGIDPRDALVHRLNGLISRIGSDSVVDGAGISTLHNMVDRMEHTLVENSRPGTRESQPLSSPGFDRPWGSGVGSAEGAHTAPARRRQQHKRRNHVTAEIREQRIAQEAREISAQMEAVARSLQERQEETEHIHAMLLTRLEQAADKIVRLETRVVELEGERDEAEMDILNLQIHMKAIEVQMPKNIDAELRESISTWKAEWSALKRKRSLRRTSSHVHNSSSHTPSAPTPRRTMTSPG</sequence>
<feature type="compositionally biased region" description="Low complexity" evidence="2">
    <location>
        <begin position="298"/>
        <end position="308"/>
    </location>
</feature>
<feature type="compositionally biased region" description="Low complexity" evidence="2">
    <location>
        <begin position="41"/>
        <end position="59"/>
    </location>
</feature>
<feature type="region of interest" description="Disordered" evidence="2">
    <location>
        <begin position="128"/>
        <end position="176"/>
    </location>
</feature>
<feature type="compositionally biased region" description="Polar residues" evidence="2">
    <location>
        <begin position="128"/>
        <end position="142"/>
    </location>
</feature>
<reference evidence="3" key="1">
    <citation type="journal article" date="2021" name="Nat. Commun.">
        <title>Genetic determinants of endophytism in the Arabidopsis root mycobiome.</title>
        <authorList>
            <person name="Mesny F."/>
            <person name="Miyauchi S."/>
            <person name="Thiergart T."/>
            <person name="Pickel B."/>
            <person name="Atanasova L."/>
            <person name="Karlsson M."/>
            <person name="Huettel B."/>
            <person name="Barry K.W."/>
            <person name="Haridas S."/>
            <person name="Chen C."/>
            <person name="Bauer D."/>
            <person name="Andreopoulos W."/>
            <person name="Pangilinan J."/>
            <person name="LaButti K."/>
            <person name="Riley R."/>
            <person name="Lipzen A."/>
            <person name="Clum A."/>
            <person name="Drula E."/>
            <person name="Henrissat B."/>
            <person name="Kohler A."/>
            <person name="Grigoriev I.V."/>
            <person name="Martin F.M."/>
            <person name="Hacquard S."/>
        </authorList>
    </citation>
    <scope>NUCLEOTIDE SEQUENCE</scope>
    <source>
        <strain evidence="3">MPI-CAGE-CH-0230</strain>
    </source>
</reference>
<protein>
    <submittedName>
        <fullName evidence="3">Uncharacterized protein</fullName>
    </submittedName>
</protein>
<organism evidence="3 4">
    <name type="scientific">Microdochium trichocladiopsis</name>
    <dbReference type="NCBI Taxonomy" id="1682393"/>
    <lineage>
        <taxon>Eukaryota</taxon>
        <taxon>Fungi</taxon>
        <taxon>Dikarya</taxon>
        <taxon>Ascomycota</taxon>
        <taxon>Pezizomycotina</taxon>
        <taxon>Sordariomycetes</taxon>
        <taxon>Xylariomycetidae</taxon>
        <taxon>Xylariales</taxon>
        <taxon>Microdochiaceae</taxon>
        <taxon>Microdochium</taxon>
    </lineage>
</organism>
<dbReference type="AlphaFoldDB" id="A0A9P8YHH9"/>
<proteinExistence type="predicted"/>
<feature type="compositionally biased region" description="Basic residues" evidence="2">
    <location>
        <begin position="288"/>
        <end position="297"/>
    </location>
</feature>
<dbReference type="OrthoDB" id="4448936at2759"/>
<feature type="region of interest" description="Disordered" evidence="2">
    <location>
        <begin position="1"/>
        <end position="87"/>
    </location>
</feature>
<feature type="coiled-coil region" evidence="1">
    <location>
        <begin position="187"/>
        <end position="256"/>
    </location>
</feature>
<dbReference type="GeneID" id="70187345"/>
<feature type="compositionally biased region" description="Low complexity" evidence="2">
    <location>
        <begin position="73"/>
        <end position="84"/>
    </location>
</feature>